<protein>
    <submittedName>
        <fullName evidence="2">Uncharacterized protein</fullName>
    </submittedName>
</protein>
<evidence type="ECO:0000256" key="1">
    <source>
        <dbReference type="SAM" id="MobiDB-lite"/>
    </source>
</evidence>
<evidence type="ECO:0000313" key="2">
    <source>
        <dbReference type="EMBL" id="KKN76298.1"/>
    </source>
</evidence>
<dbReference type="EMBL" id="LAZR01000297">
    <property type="protein sequence ID" value="KKN76298.1"/>
    <property type="molecule type" value="Genomic_DNA"/>
</dbReference>
<feature type="compositionally biased region" description="Basic and acidic residues" evidence="1">
    <location>
        <begin position="103"/>
        <end position="118"/>
    </location>
</feature>
<organism evidence="2">
    <name type="scientific">marine sediment metagenome</name>
    <dbReference type="NCBI Taxonomy" id="412755"/>
    <lineage>
        <taxon>unclassified sequences</taxon>
        <taxon>metagenomes</taxon>
        <taxon>ecological metagenomes</taxon>
    </lineage>
</organism>
<feature type="region of interest" description="Disordered" evidence="1">
    <location>
        <begin position="96"/>
        <end position="118"/>
    </location>
</feature>
<dbReference type="AlphaFoldDB" id="A0A0F9WDK7"/>
<gene>
    <name evidence="2" type="ORF">LCGC14_0371500</name>
</gene>
<sequence length="118" mass="13930">MLIFLSFILFWAFMNTELFRNWKDYFQFVYFSGGLAVGWISGHLSLRKIRSALEKAENIIRSPKSNMDQKYHAACDAIDESCFYLGVVFEKYNRKQRTAPGWKEAKTKEENIEEVKKN</sequence>
<comment type="caution">
    <text evidence="2">The sequence shown here is derived from an EMBL/GenBank/DDBJ whole genome shotgun (WGS) entry which is preliminary data.</text>
</comment>
<name>A0A0F9WDK7_9ZZZZ</name>
<proteinExistence type="predicted"/>
<reference evidence="2" key="1">
    <citation type="journal article" date="2015" name="Nature">
        <title>Complex archaea that bridge the gap between prokaryotes and eukaryotes.</title>
        <authorList>
            <person name="Spang A."/>
            <person name="Saw J.H."/>
            <person name="Jorgensen S.L."/>
            <person name="Zaremba-Niedzwiedzka K."/>
            <person name="Martijn J."/>
            <person name="Lind A.E."/>
            <person name="van Eijk R."/>
            <person name="Schleper C."/>
            <person name="Guy L."/>
            <person name="Ettema T.J."/>
        </authorList>
    </citation>
    <scope>NUCLEOTIDE SEQUENCE</scope>
</reference>
<accession>A0A0F9WDK7</accession>